<dbReference type="SUPFAM" id="SSF102114">
    <property type="entry name" value="Radical SAM enzymes"/>
    <property type="match status" value="1"/>
</dbReference>
<accession>A0A4S8P0W9</accession>
<dbReference type="Gene3D" id="3.20.20.70">
    <property type="entry name" value="Aldolase class I"/>
    <property type="match status" value="1"/>
</dbReference>
<evidence type="ECO:0000256" key="2">
    <source>
        <dbReference type="ARBA" id="ARBA00022691"/>
    </source>
</evidence>
<dbReference type="RefSeq" id="WP_136598354.1">
    <property type="nucleotide sequence ID" value="NZ_STGV01000003.1"/>
</dbReference>
<organism evidence="7 8">
    <name type="scientific">Peteryoungia ipomoeae</name>
    <dbReference type="NCBI Taxonomy" id="1210932"/>
    <lineage>
        <taxon>Bacteria</taxon>
        <taxon>Pseudomonadati</taxon>
        <taxon>Pseudomonadota</taxon>
        <taxon>Alphaproteobacteria</taxon>
        <taxon>Hyphomicrobiales</taxon>
        <taxon>Rhizobiaceae</taxon>
        <taxon>Peteryoungia</taxon>
    </lineage>
</organism>
<dbReference type="GO" id="GO:0003824">
    <property type="term" value="F:catalytic activity"/>
    <property type="evidence" value="ECO:0007669"/>
    <property type="project" value="InterPro"/>
</dbReference>
<dbReference type="OrthoDB" id="9792276at2"/>
<dbReference type="GO" id="GO:0046872">
    <property type="term" value="F:metal ion binding"/>
    <property type="evidence" value="ECO:0007669"/>
    <property type="project" value="UniProtKB-KW"/>
</dbReference>
<evidence type="ECO:0000256" key="4">
    <source>
        <dbReference type="ARBA" id="ARBA00023004"/>
    </source>
</evidence>
<keyword evidence="5" id="KW-0411">Iron-sulfur</keyword>
<keyword evidence="4" id="KW-0408">Iron</keyword>
<dbReference type="InterPro" id="IPR058240">
    <property type="entry name" value="rSAM_sf"/>
</dbReference>
<dbReference type="InterPro" id="IPR023885">
    <property type="entry name" value="4Fe4S-binding_SPASM_dom"/>
</dbReference>
<dbReference type="InterPro" id="IPR013785">
    <property type="entry name" value="Aldolase_TIM"/>
</dbReference>
<dbReference type="SFLD" id="SFLDG01386">
    <property type="entry name" value="main_SPASM_domain-containing"/>
    <property type="match status" value="1"/>
</dbReference>
<protein>
    <submittedName>
        <fullName evidence="7">Radical SAM protein</fullName>
    </submittedName>
</protein>
<evidence type="ECO:0000256" key="5">
    <source>
        <dbReference type="ARBA" id="ARBA00023014"/>
    </source>
</evidence>
<dbReference type="Pfam" id="PF04055">
    <property type="entry name" value="Radical_SAM"/>
    <property type="match status" value="1"/>
</dbReference>
<dbReference type="Proteomes" id="UP000308828">
    <property type="component" value="Unassembled WGS sequence"/>
</dbReference>
<evidence type="ECO:0000256" key="3">
    <source>
        <dbReference type="ARBA" id="ARBA00022723"/>
    </source>
</evidence>
<dbReference type="PROSITE" id="PS51918">
    <property type="entry name" value="RADICAL_SAM"/>
    <property type="match status" value="1"/>
</dbReference>
<sequence length="504" mass="56913">MAIPLEAYFTRPYVAPNLIRRVIRQGDETLDFTIDPGTQAWAILDQRARAFTTLADGRRRLVDIIEAVSPDLCEVDALSLWQSLIDAGLVFDSMRSHRQAALPVYNYADPVGLHLEITNACNLTCKHCYVSSGKTLPNEMTDEEIYRAIDLLPPYSGMQLAISGGEPITRKNCMDFVRYAAMECGHRVDLYTNAWKFPRKFAETIRDINESAIGHVRIQMSLEGAKGQTSDMVRGAGAYAEAMKSLEMFKELGLARDVVLFCCITRSNIDEIDELIELAESHGIGHVVFSQWQRQGHASETPWSTIAPETEQWIAAGERVLAYRNPAMTVNGNFHGDLRNAANGRLDLESPLFPKHLYFYNAFPRITPEGDILADQLWVSPDWFLGNLKDGMTLETAFQTPKFHAQLEMMRDRTRHIESCRSCRWHDLCEGGSPGHTHAEYGHMNARDLFCETRLYWFDRYVLHHASRHLGPGVELVDDGLSPKLETDPVHILHRAHARSAALA</sequence>
<dbReference type="EMBL" id="STGV01000003">
    <property type="protein sequence ID" value="THV22911.1"/>
    <property type="molecule type" value="Genomic_DNA"/>
</dbReference>
<keyword evidence="8" id="KW-1185">Reference proteome</keyword>
<dbReference type="InterPro" id="IPR007197">
    <property type="entry name" value="rSAM"/>
</dbReference>
<dbReference type="SFLD" id="SFLDS00029">
    <property type="entry name" value="Radical_SAM"/>
    <property type="match status" value="1"/>
</dbReference>
<proteinExistence type="predicted"/>
<dbReference type="GO" id="GO:0051536">
    <property type="term" value="F:iron-sulfur cluster binding"/>
    <property type="evidence" value="ECO:0007669"/>
    <property type="project" value="UniProtKB-KW"/>
</dbReference>
<feature type="domain" description="Radical SAM core" evidence="6">
    <location>
        <begin position="107"/>
        <end position="333"/>
    </location>
</feature>
<reference evidence="7 8" key="1">
    <citation type="submission" date="2019-04" db="EMBL/GenBank/DDBJ databases">
        <title>Genome sequence of strain shin9-1.</title>
        <authorList>
            <person name="Gao J."/>
            <person name="Sun J."/>
        </authorList>
    </citation>
    <scope>NUCLEOTIDE SEQUENCE [LARGE SCALE GENOMIC DNA]</scope>
    <source>
        <strain evidence="8">shin9-1</strain>
    </source>
</reference>
<evidence type="ECO:0000313" key="7">
    <source>
        <dbReference type="EMBL" id="THV22911.1"/>
    </source>
</evidence>
<dbReference type="CDD" id="cd01335">
    <property type="entry name" value="Radical_SAM"/>
    <property type="match status" value="1"/>
</dbReference>
<gene>
    <name evidence="7" type="ORF">FAA97_09720</name>
</gene>
<dbReference type="PANTHER" id="PTHR11228:SF7">
    <property type="entry name" value="PQQA PEPTIDE CYCLASE"/>
    <property type="match status" value="1"/>
</dbReference>
<comment type="caution">
    <text evidence="7">The sequence shown here is derived from an EMBL/GenBank/DDBJ whole genome shotgun (WGS) entry which is preliminary data.</text>
</comment>
<dbReference type="InterPro" id="IPR050377">
    <property type="entry name" value="Radical_SAM_PqqE_MftC-like"/>
</dbReference>
<dbReference type="AlphaFoldDB" id="A0A4S8P0W9"/>
<evidence type="ECO:0000256" key="1">
    <source>
        <dbReference type="ARBA" id="ARBA00001966"/>
    </source>
</evidence>
<keyword evidence="2" id="KW-0949">S-adenosyl-L-methionine</keyword>
<evidence type="ECO:0000259" key="6">
    <source>
        <dbReference type="PROSITE" id="PS51918"/>
    </source>
</evidence>
<name>A0A4S8P0W9_9HYPH</name>
<dbReference type="NCBIfam" id="TIGR04085">
    <property type="entry name" value="rSAM_more_4Fe4S"/>
    <property type="match status" value="1"/>
</dbReference>
<keyword evidence="3" id="KW-0479">Metal-binding</keyword>
<evidence type="ECO:0000313" key="8">
    <source>
        <dbReference type="Proteomes" id="UP000308828"/>
    </source>
</evidence>
<dbReference type="PANTHER" id="PTHR11228">
    <property type="entry name" value="RADICAL SAM DOMAIN PROTEIN"/>
    <property type="match status" value="1"/>
</dbReference>
<dbReference type="SFLD" id="SFLDG01067">
    <property type="entry name" value="SPASM/twitch_domain_containing"/>
    <property type="match status" value="1"/>
</dbReference>
<comment type="cofactor">
    <cofactor evidence="1">
        <name>[4Fe-4S] cluster</name>
        <dbReference type="ChEBI" id="CHEBI:49883"/>
    </cofactor>
</comment>